<gene>
    <name evidence="1" type="ORF">GTW23_14800</name>
</gene>
<evidence type="ECO:0000313" key="2">
    <source>
        <dbReference type="Proteomes" id="UP001320715"/>
    </source>
</evidence>
<protein>
    <submittedName>
        <fullName evidence="1">DUF2291 family protein</fullName>
    </submittedName>
</protein>
<organism evidence="1 2">
    <name type="scientific">Hoeflea alexandrii</name>
    <dbReference type="NCBI Taxonomy" id="288436"/>
    <lineage>
        <taxon>Bacteria</taxon>
        <taxon>Pseudomonadati</taxon>
        <taxon>Pseudomonadota</taxon>
        <taxon>Alphaproteobacteria</taxon>
        <taxon>Hyphomicrobiales</taxon>
        <taxon>Rhizobiaceae</taxon>
        <taxon>Hoeflea</taxon>
    </lineage>
</organism>
<proteinExistence type="predicted"/>
<dbReference type="EMBL" id="JAAAML010000002">
    <property type="protein sequence ID" value="MCO6409448.1"/>
    <property type="molecule type" value="Genomic_DNA"/>
</dbReference>
<dbReference type="RefSeq" id="WP_252916286.1">
    <property type="nucleotide sequence ID" value="NZ_JAAAML010000002.1"/>
</dbReference>
<comment type="caution">
    <text evidence="1">The sequence shown here is derived from an EMBL/GenBank/DDBJ whole genome shotgun (WGS) entry which is preliminary data.</text>
</comment>
<accession>A0ABT1CU61</accession>
<dbReference type="Proteomes" id="UP001320715">
    <property type="component" value="Unassembled WGS sequence"/>
</dbReference>
<name>A0ABT1CU61_9HYPH</name>
<sequence>MISKTILPRGTILTLCAVAVFSLSGCKLVKNVPEDEKAVSAGASGDEVRTEQRIADTFETRLLPYVRDRALSYQAFRAALAQGLDEAGQSHGNRGSGQGAAWNFAITDSGRIVSAKLDTRARVAELDIDGDGSADVTVQLGPVIRGNALRDIAPFYNFDDFRDQIEFAKLGRALNDQVSAMVQLPEGDLVGRRMAFTGVTPLKKADEAVLVTPISVDVLP</sequence>
<dbReference type="PIRSF" id="PIRSF033535">
    <property type="entry name" value="UCP033535_plp"/>
    <property type="match status" value="1"/>
</dbReference>
<dbReference type="SUPFAM" id="SSF141318">
    <property type="entry name" value="TM0957-like"/>
    <property type="match status" value="1"/>
</dbReference>
<dbReference type="InterPro" id="IPR014582">
    <property type="entry name" value="UCP033535_lipo"/>
</dbReference>
<keyword evidence="2" id="KW-1185">Reference proteome</keyword>
<evidence type="ECO:0000313" key="1">
    <source>
        <dbReference type="EMBL" id="MCO6409448.1"/>
    </source>
</evidence>
<reference evidence="1 2" key="1">
    <citation type="submission" date="2020-01" db="EMBL/GenBank/DDBJ databases">
        <title>Genomes of bacteria type strains.</title>
        <authorList>
            <person name="Chen J."/>
            <person name="Zhu S."/>
            <person name="Yang J."/>
        </authorList>
    </citation>
    <scope>NUCLEOTIDE SEQUENCE [LARGE SCALE GENOMIC DNA]</scope>
    <source>
        <strain evidence="1 2">DSM 16655</strain>
    </source>
</reference>
<dbReference type="Pfam" id="PF10054">
    <property type="entry name" value="DUF2291"/>
    <property type="match status" value="1"/>
</dbReference>
<dbReference type="PROSITE" id="PS51257">
    <property type="entry name" value="PROKAR_LIPOPROTEIN"/>
    <property type="match status" value="1"/>
</dbReference>
<dbReference type="InterPro" id="IPR036215">
    <property type="entry name" value="TM0957-like_sf"/>
</dbReference>